<keyword evidence="5" id="KW-1185">Reference proteome</keyword>
<dbReference type="PANTHER" id="PTHR37302:SF1">
    <property type="entry name" value="PROTEIN DINB"/>
    <property type="match status" value="1"/>
</dbReference>
<dbReference type="AlphaFoldDB" id="A0A2W7JSU5"/>
<dbReference type="Pfam" id="PF05163">
    <property type="entry name" value="DinB"/>
    <property type="match status" value="1"/>
</dbReference>
<evidence type="ECO:0000313" key="5">
    <source>
        <dbReference type="Proteomes" id="UP000249688"/>
    </source>
</evidence>
<comment type="similarity">
    <text evidence="1">Belongs to the DinB family.</text>
</comment>
<dbReference type="GO" id="GO:0046872">
    <property type="term" value="F:metal ion binding"/>
    <property type="evidence" value="ECO:0007669"/>
    <property type="project" value="UniProtKB-KW"/>
</dbReference>
<dbReference type="RefSeq" id="WP_245903729.1">
    <property type="nucleotide sequence ID" value="NZ_QKYU01000037.1"/>
</dbReference>
<sequence>MMATYNSEMNRRLYAAAGRLMDEERRAPRGAFFGSIHGTLNHLLWADQMWMSRFDGWDKPVQSIAESPEMVGDFPTMLATRINIDGRMEAWARRVTPAALEGETLWFSGSAQRDVAKPTALVITHLFNHQTHHRGQVHALLTAAGEVTGDTDLWLLVP</sequence>
<dbReference type="InterPro" id="IPR007837">
    <property type="entry name" value="DinB"/>
</dbReference>
<dbReference type="Gene3D" id="1.20.120.450">
    <property type="entry name" value="dinb family like domain"/>
    <property type="match status" value="1"/>
</dbReference>
<accession>A0A2W7JSU5</accession>
<dbReference type="EMBL" id="QKYU01000037">
    <property type="protein sequence ID" value="PZW38530.1"/>
    <property type="molecule type" value="Genomic_DNA"/>
</dbReference>
<evidence type="ECO:0000256" key="2">
    <source>
        <dbReference type="ARBA" id="ARBA00022723"/>
    </source>
</evidence>
<dbReference type="InterPro" id="IPR034660">
    <property type="entry name" value="DinB/YfiT-like"/>
</dbReference>
<keyword evidence="2 3" id="KW-0479">Metal-binding</keyword>
<dbReference type="Proteomes" id="UP000249688">
    <property type="component" value="Unassembled WGS sequence"/>
</dbReference>
<reference evidence="4 5" key="1">
    <citation type="submission" date="2018-06" db="EMBL/GenBank/DDBJ databases">
        <title>Genomic Encyclopedia of Archaeal and Bacterial Type Strains, Phase II (KMG-II): from individual species to whole genera.</title>
        <authorList>
            <person name="Goeker M."/>
        </authorList>
    </citation>
    <scope>NUCLEOTIDE SEQUENCE [LARGE SCALE GENOMIC DNA]</scope>
    <source>
        <strain evidence="4 5">DSM 24525</strain>
    </source>
</reference>
<feature type="binding site" evidence="3">
    <location>
        <position position="129"/>
    </location>
    <ligand>
        <name>a divalent metal cation</name>
        <dbReference type="ChEBI" id="CHEBI:60240"/>
    </ligand>
</feature>
<protein>
    <submittedName>
        <fullName evidence="4">Putative damage-inducible protein DinB</fullName>
    </submittedName>
</protein>
<name>A0A2W7JSU5_9PROT</name>
<dbReference type="SUPFAM" id="SSF109854">
    <property type="entry name" value="DinB/YfiT-like putative metalloenzymes"/>
    <property type="match status" value="1"/>
</dbReference>
<dbReference type="PANTHER" id="PTHR37302">
    <property type="entry name" value="SLR1116 PROTEIN"/>
    <property type="match status" value="1"/>
</dbReference>
<proteinExistence type="inferred from homology"/>
<evidence type="ECO:0000256" key="1">
    <source>
        <dbReference type="ARBA" id="ARBA00008635"/>
    </source>
</evidence>
<feature type="binding site" evidence="3">
    <location>
        <position position="42"/>
    </location>
    <ligand>
        <name>a divalent metal cation</name>
        <dbReference type="ChEBI" id="CHEBI:60240"/>
    </ligand>
</feature>
<comment type="caution">
    <text evidence="4">The sequence shown here is derived from an EMBL/GenBank/DDBJ whole genome shotgun (WGS) entry which is preliminary data.</text>
</comment>
<gene>
    <name evidence="4" type="ORF">C8P66_13723</name>
</gene>
<evidence type="ECO:0000256" key="3">
    <source>
        <dbReference type="PIRSR" id="PIRSR607837-1"/>
    </source>
</evidence>
<evidence type="ECO:0000313" key="4">
    <source>
        <dbReference type="EMBL" id="PZW38530.1"/>
    </source>
</evidence>
<organism evidence="4 5">
    <name type="scientific">Humitalea rosea</name>
    <dbReference type="NCBI Taxonomy" id="990373"/>
    <lineage>
        <taxon>Bacteria</taxon>
        <taxon>Pseudomonadati</taxon>
        <taxon>Pseudomonadota</taxon>
        <taxon>Alphaproteobacteria</taxon>
        <taxon>Acetobacterales</taxon>
        <taxon>Roseomonadaceae</taxon>
        <taxon>Humitalea</taxon>
    </lineage>
</organism>
<feature type="binding site" evidence="3">
    <location>
        <position position="133"/>
    </location>
    <ligand>
        <name>a divalent metal cation</name>
        <dbReference type="ChEBI" id="CHEBI:60240"/>
    </ligand>
</feature>